<evidence type="ECO:0000313" key="7">
    <source>
        <dbReference type="Proteomes" id="UP000006764"/>
    </source>
</evidence>
<dbReference type="STRING" id="391936.S7S_04285"/>
<evidence type="ECO:0000256" key="4">
    <source>
        <dbReference type="PIRNR" id="PIRNR006181"/>
    </source>
</evidence>
<dbReference type="PANTHER" id="PTHR30411">
    <property type="entry name" value="CYTOPLASMIC PROTEIN"/>
    <property type="match status" value="1"/>
</dbReference>
<comment type="similarity">
    <text evidence="1 4">Belongs to the prolyl-tRNA editing family. YbaK/EbsC subfamily.</text>
</comment>
<protein>
    <recommendedName>
        <fullName evidence="4">Cys-tRNA(Pro)/Cys-tRNA(Cys) deacylase</fullName>
        <ecNumber evidence="4">4.2.-.-</ecNumber>
    </recommendedName>
</protein>
<keyword evidence="3 4" id="KW-0456">Lyase</keyword>
<dbReference type="SUPFAM" id="SSF55826">
    <property type="entry name" value="YbaK/ProRS associated domain"/>
    <property type="match status" value="1"/>
</dbReference>
<proteinExistence type="inferred from homology"/>
<name>A0A0B4XGP1_9GAMM</name>
<dbReference type="Pfam" id="PF04073">
    <property type="entry name" value="tRNA_edit"/>
    <property type="match status" value="1"/>
</dbReference>
<dbReference type="InterPro" id="IPR004369">
    <property type="entry name" value="Prolyl-tRNA_editing_YbaK/EbsC"/>
</dbReference>
<accession>A0A0B4XGP1</accession>
<evidence type="ECO:0000256" key="1">
    <source>
        <dbReference type="ARBA" id="ARBA00009798"/>
    </source>
</evidence>
<evidence type="ECO:0000313" key="6">
    <source>
        <dbReference type="EMBL" id="AJD47279.1"/>
    </source>
</evidence>
<dbReference type="HOGENOM" id="CLU_094875_1_1_6"/>
<sequence length="155" mass="16363">MTPAIDSLKKAGVPFAVHQYSHDAHAESWGTEAADKLGLAPARVFKTLVVAQENGTLAVGIVPVAGLLDLKHLARALGCKKVAMADPKQVERSTGYVLGGVSPLGQKRRLATVIDHTAQQFETIFISAGRRGLEVEIAPDDLAAQLDARFAGIGK</sequence>
<feature type="domain" description="YbaK/aminoacyl-tRNA synthetase-associated" evidence="5">
    <location>
        <begin position="31"/>
        <end position="143"/>
    </location>
</feature>
<evidence type="ECO:0000259" key="5">
    <source>
        <dbReference type="Pfam" id="PF04073"/>
    </source>
</evidence>
<dbReference type="NCBIfam" id="TIGR00011">
    <property type="entry name" value="YbaK_EbsC"/>
    <property type="match status" value="1"/>
</dbReference>
<evidence type="ECO:0000256" key="3">
    <source>
        <dbReference type="ARBA" id="ARBA00023239"/>
    </source>
</evidence>
<evidence type="ECO:0000256" key="2">
    <source>
        <dbReference type="ARBA" id="ARBA00022917"/>
    </source>
</evidence>
<dbReference type="KEGG" id="apac:S7S_04285"/>
<dbReference type="OrthoDB" id="9809296at2"/>
<dbReference type="InterPro" id="IPR036754">
    <property type="entry name" value="YbaK/aa-tRNA-synt-asso_dom_sf"/>
</dbReference>
<keyword evidence="2 4" id="KW-0648">Protein biosynthesis</keyword>
<dbReference type="PANTHER" id="PTHR30411:SF0">
    <property type="entry name" value="CYS-TRNA(PRO)_CYS-TRNA(CYS) DEACYLASE YBAK"/>
    <property type="match status" value="1"/>
</dbReference>
<dbReference type="GO" id="GO:0006412">
    <property type="term" value="P:translation"/>
    <property type="evidence" value="ECO:0007669"/>
    <property type="project" value="UniProtKB-KW"/>
</dbReference>
<dbReference type="GO" id="GO:0016829">
    <property type="term" value="F:lyase activity"/>
    <property type="evidence" value="ECO:0007669"/>
    <property type="project" value="UniProtKB-KW"/>
</dbReference>
<keyword evidence="7" id="KW-1185">Reference proteome</keyword>
<dbReference type="PIRSF" id="PIRSF006181">
    <property type="entry name" value="EbsC_YbaK"/>
    <property type="match status" value="1"/>
</dbReference>
<dbReference type="GO" id="GO:0002161">
    <property type="term" value="F:aminoacyl-tRNA deacylase activity"/>
    <property type="evidence" value="ECO:0007669"/>
    <property type="project" value="InterPro"/>
</dbReference>
<dbReference type="CDD" id="cd00002">
    <property type="entry name" value="YbaK_deacylase"/>
    <property type="match status" value="1"/>
</dbReference>
<gene>
    <name evidence="6" type="ORF">S7S_04285</name>
</gene>
<organism evidence="6 7">
    <name type="scientific">Isoalcanivorax pacificus W11-5</name>
    <dbReference type="NCBI Taxonomy" id="391936"/>
    <lineage>
        <taxon>Bacteria</taxon>
        <taxon>Pseudomonadati</taxon>
        <taxon>Pseudomonadota</taxon>
        <taxon>Gammaproteobacteria</taxon>
        <taxon>Oceanospirillales</taxon>
        <taxon>Alcanivoracaceae</taxon>
        <taxon>Isoalcanivorax</taxon>
    </lineage>
</organism>
<dbReference type="Proteomes" id="UP000006764">
    <property type="component" value="Chromosome"/>
</dbReference>
<dbReference type="EMBL" id="CP004387">
    <property type="protein sequence ID" value="AJD47279.1"/>
    <property type="molecule type" value="Genomic_DNA"/>
</dbReference>
<dbReference type="EC" id="4.2.-.-" evidence="4"/>
<reference evidence="6 7" key="1">
    <citation type="journal article" date="2012" name="J. Bacteriol.">
        <title>Genome sequence of an alkane-degrading bacterium, Alcanivorax pacificus type strain W11-5, isolated from deep sea sediment.</title>
        <authorList>
            <person name="Lai Q."/>
            <person name="Shao Z."/>
        </authorList>
    </citation>
    <scope>NUCLEOTIDE SEQUENCE [LARGE SCALE GENOMIC DNA]</scope>
    <source>
        <strain evidence="6 7">W11-5</strain>
    </source>
</reference>
<dbReference type="Gene3D" id="3.90.960.10">
    <property type="entry name" value="YbaK/aminoacyl-tRNA synthetase-associated domain"/>
    <property type="match status" value="1"/>
</dbReference>
<dbReference type="InterPro" id="IPR007214">
    <property type="entry name" value="YbaK/aa-tRNA-synth-assoc-dom"/>
</dbReference>
<dbReference type="RefSeq" id="WP_008738386.1">
    <property type="nucleotide sequence ID" value="NZ_CP004387.1"/>
</dbReference>
<dbReference type="AlphaFoldDB" id="A0A0B4XGP1"/>